<dbReference type="InterPro" id="IPR007182">
    <property type="entry name" value="MnhB"/>
</dbReference>
<proteinExistence type="inferred from homology"/>
<comment type="subcellular location">
    <subcellularLocation>
        <location evidence="1">Cell membrane</location>
        <topology evidence="1">Multi-pass membrane protein</topology>
    </subcellularLocation>
</comment>
<accession>A0A7W4PMK8</accession>
<keyword evidence="6 7" id="KW-0472">Membrane</keyword>
<dbReference type="Proteomes" id="UP000578030">
    <property type="component" value="Unassembled WGS sequence"/>
</dbReference>
<protein>
    <submittedName>
        <fullName evidence="9">Sodium:proton antiporter</fullName>
    </submittedName>
</protein>
<evidence type="ECO:0000259" key="8">
    <source>
        <dbReference type="Pfam" id="PF04039"/>
    </source>
</evidence>
<evidence type="ECO:0000313" key="10">
    <source>
        <dbReference type="Proteomes" id="UP000578030"/>
    </source>
</evidence>
<evidence type="ECO:0000313" key="9">
    <source>
        <dbReference type="EMBL" id="MBB2203275.1"/>
    </source>
</evidence>
<feature type="transmembrane region" description="Helical" evidence="7">
    <location>
        <begin position="232"/>
        <end position="254"/>
    </location>
</feature>
<evidence type="ECO:0000256" key="4">
    <source>
        <dbReference type="ARBA" id="ARBA00022692"/>
    </source>
</evidence>
<keyword evidence="3" id="KW-1003">Cell membrane</keyword>
<evidence type="ECO:0000256" key="5">
    <source>
        <dbReference type="ARBA" id="ARBA00022989"/>
    </source>
</evidence>
<dbReference type="RefSeq" id="WP_182961476.1">
    <property type="nucleotide sequence ID" value="NZ_JABEQM010000022.1"/>
</dbReference>
<feature type="domain" description="Na+/H+ antiporter MnhB subunit-related protein" evidence="8">
    <location>
        <begin position="129"/>
        <end position="250"/>
    </location>
</feature>
<dbReference type="PANTHER" id="PTHR33932">
    <property type="entry name" value="NA(+)/H(+) ANTIPORTER SUBUNIT B"/>
    <property type="match status" value="1"/>
</dbReference>
<sequence length="271" mass="28417">MNAVDVSSREAQATIARRASVLRGAFAALAVALVVAAWPVMRAMPQFGAHPLIYGDRVNAIGPAERHITNMVSAINFDIRGLDTLGEEFMLLCTVTGGTILLRGGRGEDRRAQPGCVRGRANHRPPDSLRLLCRMLAPLTMVFGLYLAINAVLTPGGGFQGGVVIASALLLIYLAEGYAGWRDALGGEFFDAMEGLGAALYALCGFAAMGLGRPYLAVFLPLGSLKSTFSGGSMLIVNLGVTLAVAGGFATLLIEFMEETRALNPGDDADG</sequence>
<comment type="caution">
    <text evidence="9">The sequence shown here is derived from an EMBL/GenBank/DDBJ whole genome shotgun (WGS) entry which is preliminary data.</text>
</comment>
<keyword evidence="4 7" id="KW-0812">Transmembrane</keyword>
<feature type="transmembrane region" description="Helical" evidence="7">
    <location>
        <begin position="159"/>
        <end position="181"/>
    </location>
</feature>
<comment type="similarity">
    <text evidence="2">Belongs to the CPA3 antiporters (TC 2.A.63) subunit B family.</text>
</comment>
<feature type="transmembrane region" description="Helical" evidence="7">
    <location>
        <begin position="21"/>
        <end position="41"/>
    </location>
</feature>
<feature type="transmembrane region" description="Helical" evidence="7">
    <location>
        <begin position="193"/>
        <end position="212"/>
    </location>
</feature>
<keyword evidence="10" id="KW-1185">Reference proteome</keyword>
<keyword evidence="5 7" id="KW-1133">Transmembrane helix</keyword>
<name>A0A7W4PMK8_9PROT</name>
<evidence type="ECO:0000256" key="7">
    <source>
        <dbReference type="SAM" id="Phobius"/>
    </source>
</evidence>
<evidence type="ECO:0000256" key="2">
    <source>
        <dbReference type="ARBA" id="ARBA00009425"/>
    </source>
</evidence>
<evidence type="ECO:0000256" key="1">
    <source>
        <dbReference type="ARBA" id="ARBA00004651"/>
    </source>
</evidence>
<evidence type="ECO:0000256" key="3">
    <source>
        <dbReference type="ARBA" id="ARBA00022475"/>
    </source>
</evidence>
<organism evidence="9 10">
    <name type="scientific">Gluconacetobacter tumulisoli</name>
    <dbReference type="NCBI Taxonomy" id="1286189"/>
    <lineage>
        <taxon>Bacteria</taxon>
        <taxon>Pseudomonadati</taxon>
        <taxon>Pseudomonadota</taxon>
        <taxon>Alphaproteobacteria</taxon>
        <taxon>Acetobacterales</taxon>
        <taxon>Acetobacteraceae</taxon>
        <taxon>Gluconacetobacter</taxon>
    </lineage>
</organism>
<gene>
    <name evidence="9" type="ORF">HLH28_17140</name>
</gene>
<dbReference type="Pfam" id="PF04039">
    <property type="entry name" value="MnhB"/>
    <property type="match status" value="1"/>
</dbReference>
<dbReference type="EMBL" id="JABEQM010000022">
    <property type="protein sequence ID" value="MBB2203275.1"/>
    <property type="molecule type" value="Genomic_DNA"/>
</dbReference>
<dbReference type="PANTHER" id="PTHR33932:SF4">
    <property type="entry name" value="NA(+)_H(+) ANTIPORTER SUBUNIT B"/>
    <property type="match status" value="1"/>
</dbReference>
<dbReference type="AlphaFoldDB" id="A0A7W4PMK8"/>
<dbReference type="InterPro" id="IPR050622">
    <property type="entry name" value="CPA3_antiporter_subunitB"/>
</dbReference>
<reference evidence="9 10" key="1">
    <citation type="submission" date="2020-04" db="EMBL/GenBank/DDBJ databases">
        <title>Description of novel Gluconacetobacter.</title>
        <authorList>
            <person name="Sombolestani A."/>
        </authorList>
    </citation>
    <scope>NUCLEOTIDE SEQUENCE [LARGE SCALE GENOMIC DNA]</scope>
    <source>
        <strain evidence="9 10">LMG 27802</strain>
    </source>
</reference>
<dbReference type="GO" id="GO:0005886">
    <property type="term" value="C:plasma membrane"/>
    <property type="evidence" value="ECO:0007669"/>
    <property type="project" value="UniProtKB-SubCell"/>
</dbReference>
<evidence type="ECO:0000256" key="6">
    <source>
        <dbReference type="ARBA" id="ARBA00023136"/>
    </source>
</evidence>